<feature type="transmembrane region" description="Helical" evidence="1">
    <location>
        <begin position="305"/>
        <end position="328"/>
    </location>
</feature>
<dbReference type="AlphaFoldDB" id="A0A495PZ65"/>
<evidence type="ECO:0000313" key="3">
    <source>
        <dbReference type="Proteomes" id="UP000276282"/>
    </source>
</evidence>
<comment type="caution">
    <text evidence="2">The sequence shown here is derived from an EMBL/GenBank/DDBJ whole genome shotgun (WGS) entry which is preliminary data.</text>
</comment>
<feature type="transmembrane region" description="Helical" evidence="1">
    <location>
        <begin position="63"/>
        <end position="82"/>
    </location>
</feature>
<feature type="transmembrane region" description="Helical" evidence="1">
    <location>
        <begin position="379"/>
        <end position="402"/>
    </location>
</feature>
<protein>
    <recommendedName>
        <fullName evidence="4">ABC-2 type transport system permease protein</fullName>
    </recommendedName>
</protein>
<keyword evidence="1" id="KW-1133">Transmembrane helix</keyword>
<gene>
    <name evidence="2" type="ORF">BC962_0382</name>
</gene>
<feature type="transmembrane region" description="Helical" evidence="1">
    <location>
        <begin position="103"/>
        <end position="130"/>
    </location>
</feature>
<organism evidence="2 3">
    <name type="scientific">Gillisia mitskevichiae</name>
    <dbReference type="NCBI Taxonomy" id="270921"/>
    <lineage>
        <taxon>Bacteria</taxon>
        <taxon>Pseudomonadati</taxon>
        <taxon>Bacteroidota</taxon>
        <taxon>Flavobacteriia</taxon>
        <taxon>Flavobacteriales</taxon>
        <taxon>Flavobacteriaceae</taxon>
        <taxon>Gillisia</taxon>
    </lineage>
</organism>
<feature type="transmembrane region" description="Helical" evidence="1">
    <location>
        <begin position="142"/>
        <end position="162"/>
    </location>
</feature>
<reference evidence="2 3" key="1">
    <citation type="submission" date="2018-10" db="EMBL/GenBank/DDBJ databases">
        <title>Genomic Encyclopedia of Archaeal and Bacterial Type Strains, Phase II (KMG-II): from individual species to whole genera.</title>
        <authorList>
            <person name="Goeker M."/>
        </authorList>
    </citation>
    <scope>NUCLEOTIDE SEQUENCE [LARGE SCALE GENOMIC DNA]</scope>
    <source>
        <strain evidence="2 3">DSM 19839</strain>
    </source>
</reference>
<keyword evidence="3" id="KW-1185">Reference proteome</keyword>
<dbReference type="InterPro" id="IPR043742">
    <property type="entry name" value="DUF5687"/>
</dbReference>
<feature type="transmembrane region" description="Helical" evidence="1">
    <location>
        <begin position="349"/>
        <end position="373"/>
    </location>
</feature>
<sequence>MFKRLFSLEWKSFFRSASLGKSIGLKILMGFLGLYFTAAFLMFGIGLYPLIIEYFPGEEPLYLVNRFVLAWLVLELAYRFLLQNLPIMDIKPLMLLPINKRKVVNFVLLKSLYSFFNFLPLLIIIPFGIYNIYKQTFSTATILAWMVAMIGLTLSVNFANFIIKKNFTDNIKALIPVVASIAVIAGLDYFKIFESSVWFGKGLNLILEFPFLALIPILIVIVFYKWNQKDLESKFYLDATLKDEVKDANTNEFLWTRRFGELAPYLQLDLKMIWRNKRPKTTVYISILFLAYGLIFYGNDAYQDMPAFFIFVGIFITGIFMINFGQFIPAWDAGYYPLIMAQNIPLKKYLTAKAGLITFSVVVLAILSTPYLYYGWKIFLINMICAVYNIGVNIPILLYAGSFNRKKIDLDKSPFMNYQGMGATQWIVGLPLMLMPLLIFWIINKFISFESALSVLFVLGLVGLILRNRAINFIAQRYNRQKYAMIEGFKQSGE</sequence>
<feature type="transmembrane region" description="Helical" evidence="1">
    <location>
        <begin position="205"/>
        <end position="224"/>
    </location>
</feature>
<evidence type="ECO:0000256" key="1">
    <source>
        <dbReference type="SAM" id="Phobius"/>
    </source>
</evidence>
<dbReference type="RefSeq" id="WP_220660177.1">
    <property type="nucleotide sequence ID" value="NZ_RBLG01000001.1"/>
</dbReference>
<name>A0A495PZ65_9FLAO</name>
<dbReference type="Proteomes" id="UP000276282">
    <property type="component" value="Unassembled WGS sequence"/>
</dbReference>
<keyword evidence="1" id="KW-0472">Membrane</keyword>
<keyword evidence="1" id="KW-0812">Transmembrane</keyword>
<dbReference type="EMBL" id="RBLG01000001">
    <property type="protein sequence ID" value="RKS55420.1"/>
    <property type="molecule type" value="Genomic_DNA"/>
</dbReference>
<evidence type="ECO:0008006" key="4">
    <source>
        <dbReference type="Google" id="ProtNLM"/>
    </source>
</evidence>
<accession>A0A495PZ65</accession>
<feature type="transmembrane region" description="Helical" evidence="1">
    <location>
        <begin position="281"/>
        <end position="299"/>
    </location>
</feature>
<feature type="transmembrane region" description="Helical" evidence="1">
    <location>
        <begin position="27"/>
        <end position="51"/>
    </location>
</feature>
<feature type="transmembrane region" description="Helical" evidence="1">
    <location>
        <begin position="174"/>
        <end position="193"/>
    </location>
</feature>
<dbReference type="Pfam" id="PF18940">
    <property type="entry name" value="DUF5687"/>
    <property type="match status" value="1"/>
</dbReference>
<evidence type="ECO:0000313" key="2">
    <source>
        <dbReference type="EMBL" id="RKS55420.1"/>
    </source>
</evidence>
<feature type="transmembrane region" description="Helical" evidence="1">
    <location>
        <begin position="423"/>
        <end position="443"/>
    </location>
</feature>
<proteinExistence type="predicted"/>
<feature type="transmembrane region" description="Helical" evidence="1">
    <location>
        <begin position="449"/>
        <end position="466"/>
    </location>
</feature>